<dbReference type="PANTHER" id="PTHR46832:SF1">
    <property type="entry name" value="5'-METHYLTHIOADENOSINE_S-ADENOSYLHOMOCYSTEINE NUCLEOSIDASE"/>
    <property type="match status" value="1"/>
</dbReference>
<comment type="caution">
    <text evidence="2">The sequence shown here is derived from an EMBL/GenBank/DDBJ whole genome shotgun (WGS) entry which is preliminary data.</text>
</comment>
<accession>A0ABW5GMF1</accession>
<dbReference type="SUPFAM" id="SSF53167">
    <property type="entry name" value="Purine and uridine phosphorylases"/>
    <property type="match status" value="1"/>
</dbReference>
<evidence type="ECO:0000313" key="2">
    <source>
        <dbReference type="EMBL" id="MFD2462033.1"/>
    </source>
</evidence>
<name>A0ABW5GMF1_9PSEU</name>
<dbReference type="CDD" id="cd09008">
    <property type="entry name" value="MTAN"/>
    <property type="match status" value="1"/>
</dbReference>
<dbReference type="RefSeq" id="WP_345391375.1">
    <property type="nucleotide sequence ID" value="NZ_BAABHG010000004.1"/>
</dbReference>
<dbReference type="InterPro" id="IPR000845">
    <property type="entry name" value="Nucleoside_phosphorylase_d"/>
</dbReference>
<evidence type="ECO:0000313" key="3">
    <source>
        <dbReference type="Proteomes" id="UP001597419"/>
    </source>
</evidence>
<protein>
    <submittedName>
        <fullName evidence="2">5'-methylthioadenosine/S-adenosylhomocysteine nucleosidase</fullName>
    </submittedName>
</protein>
<sequence>MHLHHAPVAVICAALSVEYVAVRRHLDEPVTQRLEERDVQGTLCELGTFTGQAGTWSVVLAQTGVGDTSAAIVLERAISAFAPRVALFVGVAGGIKDVALGDVVVPEMIYEYDSGKVTGEGFEARVRTHKASYRLVQRARAVAMYGHWQRRIHHATDDGRSPAAVVQPLAAGSIVVADPRSSIARHIYRHCGDAVAVEMEGHGFLHCAHYNDRVDALVVRGISDLLDKTEAADKYWQPIAAEHAAAFAFETLACHTLSPDAWRQANPSGAFG</sequence>
<dbReference type="Gene3D" id="3.40.50.1580">
    <property type="entry name" value="Nucleoside phosphorylase domain"/>
    <property type="match status" value="1"/>
</dbReference>
<reference evidence="3" key="1">
    <citation type="journal article" date="2019" name="Int. J. Syst. Evol. Microbiol.">
        <title>The Global Catalogue of Microorganisms (GCM) 10K type strain sequencing project: providing services to taxonomists for standard genome sequencing and annotation.</title>
        <authorList>
            <consortium name="The Broad Institute Genomics Platform"/>
            <consortium name="The Broad Institute Genome Sequencing Center for Infectious Disease"/>
            <person name="Wu L."/>
            <person name="Ma J."/>
        </authorList>
    </citation>
    <scope>NUCLEOTIDE SEQUENCE [LARGE SCALE GENOMIC DNA]</scope>
    <source>
        <strain evidence="3">CGMCC 4.7643</strain>
    </source>
</reference>
<dbReference type="PANTHER" id="PTHR46832">
    <property type="entry name" value="5'-METHYLTHIOADENOSINE/S-ADENOSYLHOMOCYSTEINE NUCLEOSIDASE"/>
    <property type="match status" value="1"/>
</dbReference>
<dbReference type="Proteomes" id="UP001597419">
    <property type="component" value="Unassembled WGS sequence"/>
</dbReference>
<keyword evidence="3" id="KW-1185">Reference proteome</keyword>
<gene>
    <name evidence="2" type="ORF">ACFSYJ_25730</name>
</gene>
<dbReference type="InterPro" id="IPR035994">
    <property type="entry name" value="Nucleoside_phosphorylase_sf"/>
</dbReference>
<dbReference type="Pfam" id="PF01048">
    <property type="entry name" value="PNP_UDP_1"/>
    <property type="match status" value="1"/>
</dbReference>
<dbReference type="EMBL" id="JBHUKU010000014">
    <property type="protein sequence ID" value="MFD2462033.1"/>
    <property type="molecule type" value="Genomic_DNA"/>
</dbReference>
<organism evidence="2 3">
    <name type="scientific">Amycolatopsis samaneae</name>
    <dbReference type="NCBI Taxonomy" id="664691"/>
    <lineage>
        <taxon>Bacteria</taxon>
        <taxon>Bacillati</taxon>
        <taxon>Actinomycetota</taxon>
        <taxon>Actinomycetes</taxon>
        <taxon>Pseudonocardiales</taxon>
        <taxon>Pseudonocardiaceae</taxon>
        <taxon>Amycolatopsis</taxon>
    </lineage>
</organism>
<feature type="domain" description="Nucleoside phosphorylase" evidence="1">
    <location>
        <begin position="17"/>
        <end position="251"/>
    </location>
</feature>
<proteinExistence type="predicted"/>
<evidence type="ECO:0000259" key="1">
    <source>
        <dbReference type="Pfam" id="PF01048"/>
    </source>
</evidence>